<protein>
    <recommendedName>
        <fullName evidence="2">FecR protein domain-containing protein</fullName>
    </recommendedName>
</protein>
<feature type="domain" description="FecR protein" evidence="2">
    <location>
        <begin position="58"/>
        <end position="157"/>
    </location>
</feature>
<gene>
    <name evidence="3" type="ORF">A2008_04075</name>
</gene>
<evidence type="ECO:0000259" key="2">
    <source>
        <dbReference type="Pfam" id="PF04773"/>
    </source>
</evidence>
<dbReference type="Pfam" id="PF04773">
    <property type="entry name" value="FecR"/>
    <property type="match status" value="1"/>
</dbReference>
<sequence length="247" mass="27291">MMCAAVSAACLIFSVPACAQDVSAKIVALEGDVTVKTDDASDWKPASLNQELRQGAYIMTAFESNCELEFMDKSKMKVKELSKIQVNKFTSELKKVDTEVTLYNGKVRATVHKDVDKNTNFQVKTPVSTISVRGTEKEISVHPGFGTQVHTISGVVEVSNNIGQKVTIAKNESTSVKSEVSIPENTSKVITEETKVNVTSQSLTPEEKTFVDNFTESRTEVTTAKEEVNEVLEETRNEFGRLTVRWK</sequence>
<dbReference type="STRING" id="1817813.A2008_04075"/>
<accession>A0A1F7WIZ1</accession>
<proteinExistence type="predicted"/>
<evidence type="ECO:0000313" key="4">
    <source>
        <dbReference type="Proteomes" id="UP000178735"/>
    </source>
</evidence>
<comment type="caution">
    <text evidence="3">The sequence shown here is derived from an EMBL/GenBank/DDBJ whole genome shotgun (WGS) entry which is preliminary data.</text>
</comment>
<name>A0A1F7WIZ1_9BACT</name>
<dbReference type="AlphaFoldDB" id="A0A1F7WIZ1"/>
<evidence type="ECO:0000313" key="3">
    <source>
        <dbReference type="EMBL" id="OGM02760.1"/>
    </source>
</evidence>
<keyword evidence="1" id="KW-0732">Signal</keyword>
<reference evidence="3 4" key="1">
    <citation type="journal article" date="2016" name="Nat. Commun.">
        <title>Thousands of microbial genomes shed light on interconnected biogeochemical processes in an aquifer system.</title>
        <authorList>
            <person name="Anantharaman K."/>
            <person name="Brown C.T."/>
            <person name="Hug L.A."/>
            <person name="Sharon I."/>
            <person name="Castelle C.J."/>
            <person name="Probst A.J."/>
            <person name="Thomas B.C."/>
            <person name="Singh A."/>
            <person name="Wilkins M.J."/>
            <person name="Karaoz U."/>
            <person name="Brodie E.L."/>
            <person name="Williams K.H."/>
            <person name="Hubbard S.S."/>
            <person name="Banfield J.F."/>
        </authorList>
    </citation>
    <scope>NUCLEOTIDE SEQUENCE [LARGE SCALE GENOMIC DNA]</scope>
</reference>
<dbReference type="EMBL" id="MGFH01000201">
    <property type="protein sequence ID" value="OGM02760.1"/>
    <property type="molecule type" value="Genomic_DNA"/>
</dbReference>
<evidence type="ECO:0000256" key="1">
    <source>
        <dbReference type="SAM" id="SignalP"/>
    </source>
</evidence>
<dbReference type="Proteomes" id="UP000178735">
    <property type="component" value="Unassembled WGS sequence"/>
</dbReference>
<dbReference type="Gene3D" id="2.60.120.1440">
    <property type="match status" value="1"/>
</dbReference>
<organism evidence="3 4">
    <name type="scientific">Candidatus Wallbacteria bacterium GWC2_49_35</name>
    <dbReference type="NCBI Taxonomy" id="1817813"/>
    <lineage>
        <taxon>Bacteria</taxon>
        <taxon>Candidatus Walliibacteriota</taxon>
    </lineage>
</organism>
<dbReference type="InterPro" id="IPR006860">
    <property type="entry name" value="FecR"/>
</dbReference>
<feature type="chain" id="PRO_5009533442" description="FecR protein domain-containing protein" evidence="1">
    <location>
        <begin position="20"/>
        <end position="247"/>
    </location>
</feature>
<feature type="signal peptide" evidence="1">
    <location>
        <begin position="1"/>
        <end position="19"/>
    </location>
</feature>
<dbReference type="PANTHER" id="PTHR38731">
    <property type="entry name" value="LIPL45-RELATED LIPOPROTEIN-RELATED"/>
    <property type="match status" value="1"/>
</dbReference>